<name>A0A6P4EJ03_DRORH</name>
<dbReference type="AlphaFoldDB" id="A0A6P4EJ03"/>
<evidence type="ECO:0000256" key="1">
    <source>
        <dbReference type="SAM" id="MobiDB-lite"/>
    </source>
</evidence>
<gene>
    <name evidence="2" type="primary">LOC108043886</name>
</gene>
<sequence>MCFNELEDRSLLPDCHIANRVFLFSLLQSLQEQERRPEEVDVQLRDRYNVFRQVLPNYPLPEQENSDVRMYLLRDQEQQHSVPVSMDADSSGDGMSESSLDNDSSQIALSGNRMDWQI</sequence>
<accession>A0A6P4EJ03</accession>
<feature type="compositionally biased region" description="Low complexity" evidence="1">
    <location>
        <begin position="85"/>
        <end position="101"/>
    </location>
</feature>
<dbReference type="RefSeq" id="XP_016978190.1">
    <property type="nucleotide sequence ID" value="XM_017122701.1"/>
</dbReference>
<feature type="region of interest" description="Disordered" evidence="1">
    <location>
        <begin position="78"/>
        <end position="118"/>
    </location>
</feature>
<protein>
    <submittedName>
        <fullName evidence="2">Uncharacterized protein LOC108043886</fullName>
    </submittedName>
</protein>
<organism evidence="2">
    <name type="scientific">Drosophila rhopaloa</name>
    <name type="common">Fruit fly</name>
    <dbReference type="NCBI Taxonomy" id="1041015"/>
    <lineage>
        <taxon>Eukaryota</taxon>
        <taxon>Metazoa</taxon>
        <taxon>Ecdysozoa</taxon>
        <taxon>Arthropoda</taxon>
        <taxon>Hexapoda</taxon>
        <taxon>Insecta</taxon>
        <taxon>Pterygota</taxon>
        <taxon>Neoptera</taxon>
        <taxon>Endopterygota</taxon>
        <taxon>Diptera</taxon>
        <taxon>Brachycera</taxon>
        <taxon>Muscomorpha</taxon>
        <taxon>Ephydroidea</taxon>
        <taxon>Drosophilidae</taxon>
        <taxon>Drosophila</taxon>
        <taxon>Sophophora</taxon>
    </lineage>
</organism>
<proteinExistence type="predicted"/>
<dbReference type="OrthoDB" id="7868191at2759"/>
<evidence type="ECO:0000313" key="2">
    <source>
        <dbReference type="RefSeq" id="XP_016978190.1"/>
    </source>
</evidence>
<reference evidence="2" key="1">
    <citation type="submission" date="2025-08" db="UniProtKB">
        <authorList>
            <consortium name="RefSeq"/>
        </authorList>
    </citation>
    <scope>IDENTIFICATION</scope>
</reference>